<proteinExistence type="predicted"/>
<evidence type="ECO:0000313" key="2">
    <source>
        <dbReference type="EMBL" id="EAR20332.1"/>
    </source>
</evidence>
<comment type="caution">
    <text evidence="2">The sequence shown here is derived from an EMBL/GenBank/DDBJ whole genome shotgun (WGS) entry which is preliminary data.</text>
</comment>
<protein>
    <submittedName>
        <fullName evidence="2">Uncharacterized protein</fullName>
    </submittedName>
</protein>
<dbReference type="Proteomes" id="UP000003374">
    <property type="component" value="Unassembled WGS sequence"/>
</dbReference>
<keyword evidence="1" id="KW-0812">Transmembrane</keyword>
<organism evidence="2 3">
    <name type="scientific">Nitrococcus mobilis Nb-231</name>
    <dbReference type="NCBI Taxonomy" id="314278"/>
    <lineage>
        <taxon>Bacteria</taxon>
        <taxon>Pseudomonadati</taxon>
        <taxon>Pseudomonadota</taxon>
        <taxon>Gammaproteobacteria</taxon>
        <taxon>Chromatiales</taxon>
        <taxon>Ectothiorhodospiraceae</taxon>
        <taxon>Nitrococcus</taxon>
    </lineage>
</organism>
<keyword evidence="1" id="KW-1133">Transmembrane helix</keyword>
<feature type="transmembrane region" description="Helical" evidence="1">
    <location>
        <begin position="31"/>
        <end position="53"/>
    </location>
</feature>
<dbReference type="HOGENOM" id="CLU_2524163_0_0_6"/>
<dbReference type="EMBL" id="AAOF01000025">
    <property type="protein sequence ID" value="EAR20332.1"/>
    <property type="molecule type" value="Genomic_DNA"/>
</dbReference>
<keyword evidence="1" id="KW-0472">Membrane</keyword>
<sequence length="84" mass="8849">MAPLDHSNAATNDWFANAGSRGLAFNLSSTVAAIAEANTAALCLMSLGAIALLTMRRRADVKVDARMGRLQASAALRWHRPGAL</sequence>
<dbReference type="AlphaFoldDB" id="A4BVE7"/>
<evidence type="ECO:0000313" key="3">
    <source>
        <dbReference type="Proteomes" id="UP000003374"/>
    </source>
</evidence>
<name>A4BVE7_9GAMM</name>
<evidence type="ECO:0000256" key="1">
    <source>
        <dbReference type="SAM" id="Phobius"/>
    </source>
</evidence>
<reference evidence="2 3" key="1">
    <citation type="submission" date="2006-02" db="EMBL/GenBank/DDBJ databases">
        <authorList>
            <person name="Waterbury J."/>
            <person name="Ferriera S."/>
            <person name="Johnson J."/>
            <person name="Kravitz S."/>
            <person name="Halpern A."/>
            <person name="Remington K."/>
            <person name="Beeson K."/>
            <person name="Tran B."/>
            <person name="Rogers Y.-H."/>
            <person name="Friedman R."/>
            <person name="Venter J.C."/>
        </authorList>
    </citation>
    <scope>NUCLEOTIDE SEQUENCE [LARGE SCALE GENOMIC DNA]</scope>
    <source>
        <strain evidence="2 3">Nb-231</strain>
    </source>
</reference>
<gene>
    <name evidence="2" type="ORF">NB231_03030</name>
</gene>
<keyword evidence="3" id="KW-1185">Reference proteome</keyword>
<dbReference type="RefSeq" id="WP_004999612.1">
    <property type="nucleotide sequence ID" value="NZ_CH672427.1"/>
</dbReference>
<accession>A4BVE7</accession>